<evidence type="ECO:0000313" key="10">
    <source>
        <dbReference type="Proteomes" id="UP000593765"/>
    </source>
</evidence>
<feature type="binding site" evidence="6">
    <location>
        <position position="234"/>
    </location>
    <ligand>
        <name>substrate</name>
    </ligand>
</feature>
<keyword evidence="10" id="KW-1185">Reference proteome</keyword>
<sequence length="407" mass="42678">MTAEAPRDLVKRVDALHYATGHPVSIGIDGGIIRSVEPIAAPEGTRPRAPTFVGPGLVDLQVNGYLGRDFNRPPISPETIGDSVRLLWQQGVTSFYPTIITNSPDAIAQAAGDIARACEADRVTADGIAGIHLEGPFISPEDGARGAHALQYVRAPDWDLISRWQDASDGRVKIVTMSPEWPESSGFIERCVAGGITVSIGHTSATPEQIAAAVAAGARLSTHLGNGAHLMLPRHPNYLWEQLAQDELWTCVIADGFHLPDQVLKVILKVKGDKAIVVSDAVSLAGMPAGTYTQPVGGDVVLTPEGRLHLASNPRLLAGSAQMLPHHISHLIGRGLATSADAWDMASVRPASLMGRPQSAGIAVGAPADLVLFTADNGGVRIVETIKAGRRAGGPSEASINTSKITG</sequence>
<keyword evidence="2 7" id="KW-0479">Metal-binding</keyword>
<evidence type="ECO:0000256" key="1">
    <source>
        <dbReference type="ARBA" id="ARBA00010716"/>
    </source>
</evidence>
<evidence type="ECO:0000256" key="4">
    <source>
        <dbReference type="PIRNR" id="PIRNR038994"/>
    </source>
</evidence>
<dbReference type="InterPro" id="IPR006680">
    <property type="entry name" value="Amidohydro-rel"/>
</dbReference>
<feature type="binding site" evidence="7">
    <location>
        <position position="202"/>
    </location>
    <ligand>
        <name>Zn(2+)</name>
        <dbReference type="ChEBI" id="CHEBI:29105"/>
    </ligand>
</feature>
<evidence type="ECO:0000256" key="7">
    <source>
        <dbReference type="PIRSR" id="PIRSR038994-3"/>
    </source>
</evidence>
<evidence type="ECO:0000256" key="5">
    <source>
        <dbReference type="PIRSR" id="PIRSR038994-1"/>
    </source>
</evidence>
<dbReference type="KEGG" id="hbs:IPV69_06640"/>
<accession>A0A7M2X0S6</accession>
<dbReference type="AlphaFoldDB" id="A0A7M2X0S6"/>
<dbReference type="InterPro" id="IPR032466">
    <property type="entry name" value="Metal_Hydrolase"/>
</dbReference>
<comment type="similarity">
    <text evidence="1 4">Belongs to the metallo-dependent hydrolases superfamily. NagA family.</text>
</comment>
<name>A0A7M2X0S6_9BACT</name>
<dbReference type="EMBL" id="CP063458">
    <property type="protein sequence ID" value="QOV91032.1"/>
    <property type="molecule type" value="Genomic_DNA"/>
</dbReference>
<evidence type="ECO:0000256" key="2">
    <source>
        <dbReference type="ARBA" id="ARBA00022723"/>
    </source>
</evidence>
<feature type="binding site" evidence="6">
    <location>
        <begin position="317"/>
        <end position="319"/>
    </location>
    <ligand>
        <name>substrate</name>
    </ligand>
</feature>
<feature type="domain" description="Amidohydrolase-related" evidence="8">
    <location>
        <begin position="53"/>
        <end position="390"/>
    </location>
</feature>
<dbReference type="PIRSF" id="PIRSF038994">
    <property type="entry name" value="NagA"/>
    <property type="match status" value="1"/>
</dbReference>
<dbReference type="GO" id="GO:0008448">
    <property type="term" value="F:N-acetylglucosamine-6-phosphate deacetylase activity"/>
    <property type="evidence" value="ECO:0007669"/>
    <property type="project" value="InterPro"/>
</dbReference>
<feature type="binding site" evidence="7">
    <location>
        <position position="223"/>
    </location>
    <ligand>
        <name>Zn(2+)</name>
        <dbReference type="ChEBI" id="CHEBI:29105"/>
    </ligand>
</feature>
<comment type="cofactor">
    <cofactor evidence="7">
        <name>a divalent metal cation</name>
        <dbReference type="ChEBI" id="CHEBI:60240"/>
    </cofactor>
    <text evidence="7">Binds 1 divalent metal cation per subunit.</text>
</comment>
<keyword evidence="4" id="KW-0119">Carbohydrate metabolism</keyword>
<dbReference type="GO" id="GO:0006046">
    <property type="term" value="P:N-acetylglucosamine catabolic process"/>
    <property type="evidence" value="ECO:0007669"/>
    <property type="project" value="TreeGrafter"/>
</dbReference>
<dbReference type="Proteomes" id="UP000593765">
    <property type="component" value="Chromosome"/>
</dbReference>
<proteinExistence type="inferred from homology"/>
<reference evidence="9 10" key="1">
    <citation type="submission" date="2020-10" db="EMBL/GenBank/DDBJ databases">
        <title>Wide distribution of Phycisphaera-like planctomycetes from WD2101 soil group in peatlands and genome analysis of the first cultivated representative.</title>
        <authorList>
            <person name="Dedysh S.N."/>
            <person name="Beletsky A.V."/>
            <person name="Ivanova A."/>
            <person name="Kulichevskaya I.S."/>
            <person name="Suzina N.E."/>
            <person name="Philippov D.A."/>
            <person name="Rakitin A.L."/>
            <person name="Mardanov A.V."/>
            <person name="Ravin N.V."/>
        </authorList>
    </citation>
    <scope>NUCLEOTIDE SEQUENCE [LARGE SCALE GENOMIC DNA]</scope>
    <source>
        <strain evidence="9 10">M1803</strain>
    </source>
</reference>
<dbReference type="PANTHER" id="PTHR11113">
    <property type="entry name" value="N-ACETYLGLUCOSAMINE-6-PHOSPHATE DEACETYLASE"/>
    <property type="match status" value="1"/>
</dbReference>
<dbReference type="RefSeq" id="WP_206294141.1">
    <property type="nucleotide sequence ID" value="NZ_CP063458.1"/>
</dbReference>
<feature type="active site" description="Proton donor/acceptor" evidence="5">
    <location>
        <position position="280"/>
    </location>
</feature>
<protein>
    <submittedName>
        <fullName evidence="9">Amidohydrolase family protein</fullName>
    </submittedName>
</protein>
<dbReference type="PANTHER" id="PTHR11113:SF14">
    <property type="entry name" value="N-ACETYLGLUCOSAMINE-6-PHOSPHATE DEACETYLASE"/>
    <property type="match status" value="1"/>
</dbReference>
<evidence type="ECO:0000256" key="3">
    <source>
        <dbReference type="ARBA" id="ARBA00022801"/>
    </source>
</evidence>
<dbReference type="Gene3D" id="3.20.20.140">
    <property type="entry name" value="Metal-dependent hydrolases"/>
    <property type="match status" value="1"/>
</dbReference>
<evidence type="ECO:0000259" key="8">
    <source>
        <dbReference type="Pfam" id="PF01979"/>
    </source>
</evidence>
<gene>
    <name evidence="9" type="ORF">IPV69_06640</name>
</gene>
<feature type="binding site" evidence="7">
    <location>
        <position position="134"/>
    </location>
    <ligand>
        <name>Zn(2+)</name>
        <dbReference type="ChEBI" id="CHEBI:29105"/>
    </ligand>
</feature>
<dbReference type="GO" id="GO:0046872">
    <property type="term" value="F:metal ion binding"/>
    <property type="evidence" value="ECO:0007669"/>
    <property type="project" value="UniProtKB-KW"/>
</dbReference>
<dbReference type="Pfam" id="PF01979">
    <property type="entry name" value="Amidohydro_1"/>
    <property type="match status" value="1"/>
</dbReference>
<evidence type="ECO:0000313" key="9">
    <source>
        <dbReference type="EMBL" id="QOV91032.1"/>
    </source>
</evidence>
<feature type="binding site" evidence="6">
    <location>
        <begin position="226"/>
        <end position="227"/>
    </location>
    <ligand>
        <name>substrate</name>
    </ligand>
</feature>
<dbReference type="SUPFAM" id="SSF51556">
    <property type="entry name" value="Metallo-dependent hydrolases"/>
    <property type="match status" value="1"/>
</dbReference>
<organism evidence="9 10">
    <name type="scientific">Humisphaera borealis</name>
    <dbReference type="NCBI Taxonomy" id="2807512"/>
    <lineage>
        <taxon>Bacteria</taxon>
        <taxon>Pseudomonadati</taxon>
        <taxon>Planctomycetota</taxon>
        <taxon>Phycisphaerae</taxon>
        <taxon>Tepidisphaerales</taxon>
        <taxon>Tepidisphaeraceae</taxon>
        <taxon>Humisphaera</taxon>
    </lineage>
</organism>
<dbReference type="InterPro" id="IPR003764">
    <property type="entry name" value="GlcNAc_6-P_deAcase"/>
</dbReference>
<feature type="binding site" evidence="6">
    <location>
        <position position="258"/>
    </location>
    <ligand>
        <name>substrate</name>
    </ligand>
</feature>
<evidence type="ECO:0000256" key="6">
    <source>
        <dbReference type="PIRSR" id="PIRSR038994-2"/>
    </source>
</evidence>
<feature type="binding site" evidence="6">
    <location>
        <position position="147"/>
    </location>
    <ligand>
        <name>substrate</name>
    </ligand>
</feature>
<keyword evidence="3 4" id="KW-0378">Hydrolase</keyword>